<feature type="transmembrane region" description="Helical" evidence="2">
    <location>
        <begin position="93"/>
        <end position="115"/>
    </location>
</feature>
<dbReference type="PANTHER" id="PTHR31965">
    <property type="entry name" value="TRANSMEMBRANE PROTEIN 42"/>
    <property type="match status" value="1"/>
</dbReference>
<evidence type="ECO:0000313" key="4">
    <source>
        <dbReference type="Proteomes" id="UP000572817"/>
    </source>
</evidence>
<feature type="region of interest" description="Disordered" evidence="1">
    <location>
        <begin position="154"/>
        <end position="208"/>
    </location>
</feature>
<evidence type="ECO:0000256" key="1">
    <source>
        <dbReference type="SAM" id="MobiDB-lite"/>
    </source>
</evidence>
<dbReference type="EMBL" id="WWBZ02000012">
    <property type="protein sequence ID" value="KAF4311012.1"/>
    <property type="molecule type" value="Genomic_DNA"/>
</dbReference>
<name>A0A8H4J127_9PEZI</name>
<organism evidence="3 4">
    <name type="scientific">Botryosphaeria dothidea</name>
    <dbReference type="NCBI Taxonomy" id="55169"/>
    <lineage>
        <taxon>Eukaryota</taxon>
        <taxon>Fungi</taxon>
        <taxon>Dikarya</taxon>
        <taxon>Ascomycota</taxon>
        <taxon>Pezizomycotina</taxon>
        <taxon>Dothideomycetes</taxon>
        <taxon>Dothideomycetes incertae sedis</taxon>
        <taxon>Botryosphaeriales</taxon>
        <taxon>Botryosphaeriaceae</taxon>
        <taxon>Botryosphaeria</taxon>
    </lineage>
</organism>
<keyword evidence="2" id="KW-0472">Membrane</keyword>
<dbReference type="OrthoDB" id="5854584at2759"/>
<accession>A0A8H4J127</accession>
<feature type="transmembrane region" description="Helical" evidence="2">
    <location>
        <begin position="12"/>
        <end position="31"/>
    </location>
</feature>
<feature type="compositionally biased region" description="Gly residues" evidence="1">
    <location>
        <begin position="154"/>
        <end position="163"/>
    </location>
</feature>
<keyword evidence="2 3" id="KW-0812">Transmembrane</keyword>
<feature type="transmembrane region" description="Helical" evidence="2">
    <location>
        <begin position="58"/>
        <end position="81"/>
    </location>
</feature>
<proteinExistence type="predicted"/>
<dbReference type="InterPro" id="IPR037185">
    <property type="entry name" value="EmrE-like"/>
</dbReference>
<dbReference type="PANTHER" id="PTHR31965:SF1">
    <property type="entry name" value="TRANSMEMBRANE PROTEIN 42"/>
    <property type="match status" value="1"/>
</dbReference>
<comment type="caution">
    <text evidence="3">The sequence shown here is derived from an EMBL/GenBank/DDBJ whole genome shotgun (WGS) entry which is preliminary data.</text>
</comment>
<protein>
    <submittedName>
        <fullName evidence="3">Transmembrane protein 42</fullName>
    </submittedName>
</protein>
<sequence length="208" mass="22424">MATSTTARPLNAWLVLAIGSGACAAFNGMFAKLTTTTLTTTWSSNLSSLFNLSPDNKFFEFCVRGLFFLLNLLFNAIMWGLFTRALTLANSTVRVSIINTSANFMITAFLGAGVFRESLPPLWWLGAALLVAGSVIIGRREEKTLKGTASAGGAEGLVVGGTGSEEERERFLDNPDERGSDEEEEDDDAVELATVPDLGSDDEREGRR</sequence>
<feature type="compositionally biased region" description="Basic and acidic residues" evidence="1">
    <location>
        <begin position="165"/>
        <end position="178"/>
    </location>
</feature>
<feature type="transmembrane region" description="Helical" evidence="2">
    <location>
        <begin position="121"/>
        <end position="138"/>
    </location>
</feature>
<feature type="compositionally biased region" description="Acidic residues" evidence="1">
    <location>
        <begin position="199"/>
        <end position="208"/>
    </location>
</feature>
<evidence type="ECO:0000313" key="3">
    <source>
        <dbReference type="EMBL" id="KAF4311012.1"/>
    </source>
</evidence>
<reference evidence="3" key="1">
    <citation type="submission" date="2020-04" db="EMBL/GenBank/DDBJ databases">
        <title>Genome Assembly and Annotation of Botryosphaeria dothidea sdau 11-99, a Latent Pathogen of Apple Fruit Ring Rot in China.</title>
        <authorList>
            <person name="Yu C."/>
            <person name="Diao Y."/>
            <person name="Lu Q."/>
            <person name="Zhao J."/>
            <person name="Cui S."/>
            <person name="Peng C."/>
            <person name="He B."/>
            <person name="Liu H."/>
        </authorList>
    </citation>
    <scope>NUCLEOTIDE SEQUENCE [LARGE SCALE GENOMIC DNA]</scope>
    <source>
        <strain evidence="3">Sdau11-99</strain>
    </source>
</reference>
<dbReference type="SUPFAM" id="SSF103481">
    <property type="entry name" value="Multidrug resistance efflux transporter EmrE"/>
    <property type="match status" value="1"/>
</dbReference>
<dbReference type="AlphaFoldDB" id="A0A8H4J127"/>
<evidence type="ECO:0000256" key="2">
    <source>
        <dbReference type="SAM" id="Phobius"/>
    </source>
</evidence>
<keyword evidence="2" id="KW-1133">Transmembrane helix</keyword>
<keyword evidence="4" id="KW-1185">Reference proteome</keyword>
<dbReference type="Proteomes" id="UP000572817">
    <property type="component" value="Unassembled WGS sequence"/>
</dbReference>
<gene>
    <name evidence="3" type="ORF">GTA08_BOTSDO13479</name>
</gene>
<feature type="compositionally biased region" description="Acidic residues" evidence="1">
    <location>
        <begin position="179"/>
        <end position="190"/>
    </location>
</feature>
<dbReference type="InterPro" id="IPR039632">
    <property type="entry name" value="TMEM42"/>
</dbReference>